<dbReference type="Gene3D" id="3.30.465.10">
    <property type="match status" value="2"/>
</dbReference>
<dbReference type="PANTHER" id="PTHR13878">
    <property type="entry name" value="GULONOLACTONE OXIDASE"/>
    <property type="match status" value="1"/>
</dbReference>
<dbReference type="Pfam" id="PF08031">
    <property type="entry name" value="BBE"/>
    <property type="match status" value="1"/>
</dbReference>
<dbReference type="GO" id="GO:0016491">
    <property type="term" value="F:oxidoreductase activity"/>
    <property type="evidence" value="ECO:0007669"/>
    <property type="project" value="UniProtKB-KW"/>
</dbReference>
<dbReference type="Proteomes" id="UP000322873">
    <property type="component" value="Unassembled WGS sequence"/>
</dbReference>
<organism evidence="4 5">
    <name type="scientific">Monilinia fructicola</name>
    <name type="common">Brown rot fungus</name>
    <name type="synonym">Ciboria fructicola</name>
    <dbReference type="NCBI Taxonomy" id="38448"/>
    <lineage>
        <taxon>Eukaryota</taxon>
        <taxon>Fungi</taxon>
        <taxon>Dikarya</taxon>
        <taxon>Ascomycota</taxon>
        <taxon>Pezizomycotina</taxon>
        <taxon>Leotiomycetes</taxon>
        <taxon>Helotiales</taxon>
        <taxon>Sclerotiniaceae</taxon>
        <taxon>Monilinia</taxon>
    </lineage>
</organism>
<evidence type="ECO:0000259" key="3">
    <source>
        <dbReference type="PROSITE" id="PS51387"/>
    </source>
</evidence>
<comment type="similarity">
    <text evidence="1">Belongs to the oxygen-dependent FAD-linked oxidoreductase family.</text>
</comment>
<evidence type="ECO:0000313" key="4">
    <source>
        <dbReference type="EMBL" id="KAA8571810.1"/>
    </source>
</evidence>
<evidence type="ECO:0000313" key="5">
    <source>
        <dbReference type="Proteomes" id="UP000322873"/>
    </source>
</evidence>
<comment type="caution">
    <text evidence="4">The sequence shown here is derived from an EMBL/GenBank/DDBJ whole genome shotgun (WGS) entry which is preliminary data.</text>
</comment>
<dbReference type="SUPFAM" id="SSF56176">
    <property type="entry name" value="FAD-binding/transporter-associated domain-like"/>
    <property type="match status" value="1"/>
</dbReference>
<dbReference type="InterPro" id="IPR016166">
    <property type="entry name" value="FAD-bd_PCMH"/>
</dbReference>
<gene>
    <name evidence="4" type="ORF">EYC84_001775</name>
</gene>
<evidence type="ECO:0000256" key="1">
    <source>
        <dbReference type="ARBA" id="ARBA00005466"/>
    </source>
</evidence>
<dbReference type="InterPro" id="IPR050432">
    <property type="entry name" value="FAD-linked_Oxidoreductases_BP"/>
</dbReference>
<dbReference type="GO" id="GO:0071949">
    <property type="term" value="F:FAD binding"/>
    <property type="evidence" value="ECO:0007669"/>
    <property type="project" value="InterPro"/>
</dbReference>
<dbReference type="InterPro" id="IPR036318">
    <property type="entry name" value="FAD-bd_PCMH-like_sf"/>
</dbReference>
<feature type="domain" description="FAD-binding PCMH-type" evidence="3">
    <location>
        <begin position="1"/>
        <end position="84"/>
    </location>
</feature>
<dbReference type="PROSITE" id="PS51387">
    <property type="entry name" value="FAD_PCMH"/>
    <property type="match status" value="1"/>
</dbReference>
<dbReference type="AlphaFoldDB" id="A0A5M9JT65"/>
<keyword evidence="2" id="KW-0560">Oxidoreductase</keyword>
<dbReference type="EMBL" id="VICG01000005">
    <property type="protein sequence ID" value="KAA8571810.1"/>
    <property type="molecule type" value="Genomic_DNA"/>
</dbReference>
<reference evidence="4 5" key="1">
    <citation type="submission" date="2019-06" db="EMBL/GenBank/DDBJ databases">
        <title>Genome Sequence of the Brown Rot Fungal Pathogen Monilinia fructicola.</title>
        <authorList>
            <person name="De Miccolis Angelini R.M."/>
            <person name="Landi L."/>
            <person name="Abate D."/>
            <person name="Pollastro S."/>
            <person name="Romanazzi G."/>
            <person name="Faretra F."/>
        </authorList>
    </citation>
    <scope>NUCLEOTIDE SEQUENCE [LARGE SCALE GENOMIC DNA]</scope>
    <source>
        <strain evidence="4 5">Mfrc123</strain>
    </source>
</reference>
<protein>
    <recommendedName>
        <fullName evidence="3">FAD-binding PCMH-type domain-containing protein</fullName>
    </recommendedName>
</protein>
<proteinExistence type="inferred from homology"/>
<dbReference type="InterPro" id="IPR012951">
    <property type="entry name" value="BBE"/>
</dbReference>
<dbReference type="PANTHER" id="PTHR13878:SF91">
    <property type="entry name" value="FAD BINDING DOMAIN PROTEIN (AFU_ORTHOLOGUE AFUA_6G12070)-RELATED"/>
    <property type="match status" value="1"/>
</dbReference>
<evidence type="ECO:0000256" key="2">
    <source>
        <dbReference type="ARBA" id="ARBA00023002"/>
    </source>
</evidence>
<sequence>MIVGVNCPTVALAGGYSQGGGHGPFSTKFGLAVDQVLEWKVVTGIGALVTATPTQNSDLFWTLSGGGGGTYSVVLSATVKFHPKVSSISSATLQFASPTTEGVAEYWHSTKIFLQSLPLMVHSGLQIVWNIGPGFFLISPVTGLDVKQDTIDSLFPPTLSALKQAEIPHVYASAVSTSFLKYYNSAGFGANVSNANTAGRLLSCSVVQNSTDSFVSVLQTIVKNGYLMAGVTLDVNKTVVLGAPETSVNPYAAIDLSILQWRKTIINAVYGTYLNYMDFSANFRSQNFMTETIGPTLAALTPNGAAYLNEGDCQQPNWQEVFYGANYKLLNSIKAKYDPLDRFYALGAVGSDRWTENIDGHLCKV</sequence>
<keyword evidence="5" id="KW-1185">Reference proteome</keyword>
<name>A0A5M9JT65_MONFR</name>
<dbReference type="InterPro" id="IPR016169">
    <property type="entry name" value="FAD-bd_PCMH_sub2"/>
</dbReference>
<dbReference type="VEuPathDB" id="FungiDB:MFRU_035g00450"/>
<accession>A0A5M9JT65</accession>